<dbReference type="OrthoDB" id="9985152at2759"/>
<dbReference type="PROSITE" id="PS01187">
    <property type="entry name" value="EGF_CA"/>
    <property type="match status" value="1"/>
</dbReference>
<accession>A0A643CAK6</accession>
<dbReference type="Gene3D" id="2.10.70.10">
    <property type="entry name" value="Complement Module, domain 1"/>
    <property type="match status" value="2"/>
</dbReference>
<dbReference type="FunFam" id="2.40.10.10:FF:000067">
    <property type="entry name" value="Complement C1s subcomponent"/>
    <property type="match status" value="1"/>
</dbReference>
<dbReference type="InterPro" id="IPR001314">
    <property type="entry name" value="Peptidase_S1A"/>
</dbReference>
<dbReference type="PROSITE" id="PS00010">
    <property type="entry name" value="ASX_HYDROXYL"/>
    <property type="match status" value="1"/>
</dbReference>
<evidence type="ECO:0000256" key="6">
    <source>
        <dbReference type="ARBA" id="ARBA00022825"/>
    </source>
</evidence>
<dbReference type="SMART" id="SM00179">
    <property type="entry name" value="EGF_CA"/>
    <property type="match status" value="1"/>
</dbReference>
<dbReference type="Proteomes" id="UP000437017">
    <property type="component" value="Unassembled WGS sequence"/>
</dbReference>
<sequence>VANRSGANSEPPRNESLPPSAIFDESTSQATAVAKLGEEARAGRGGHLLHLAGASFGLREVFDQLHSLHSSYCSNTAPVSPVTLAAELPASLFGSGNFRHAHWGRESQERNQDREVEVPAPRPCAALPGSRQGCPARPLARETGLTHLFPSASEGPKSRGAESQDQETSCSPGMDKLPEMWCIVLFSLLAWVYAEPTMYGEILSPNYPQAYPNEVEKSWDIEVPEGYGIHLYFTHLDIELSENCAYDSVQIMSGGLEEGKLCGQRTSTNPNSPVVEEFQLPYNKLQVIFKSDFSNEERFTGFAAYYVAVDVNECTDFADAPCSHFCNNFIGGYFCSCPPEYFLHDDMKNCGVNCSGNVFTTLIGELTSPNYPSLYPENSRCDYQILLEEGFQVVVTMQREDFDVEPADSAGHCADSLLFVAGNQQFGPYCGNGFPGPRTIETKSNALNIIFQTDETEQKKGWKFRYHGDPIPCPKEVTANSFWEPDRAKYVFKDVVKITCVDGFEVVQPWTVALLNPFSMVESKIRKILYLVLSLATLVRSHITTWKMKEAEYRCVGNGSWVNELLGAELPKCVPVCGVPGEPFTEKQRIFGGSFAKIESFPWQVFFSNPRAGGALIDEHWVLTAAHTVEGNRDPVMYVGSTSVVTSQLANAQMLTAEKVFIHPGWKVLDASEIRKNFDNDIALVRLQDPVKMGPTVSPICLPGTSSEYNPSVGDLGLISGWGRTNTKDHVIKLRGAKLPVAPLAKCREVKGLNPGIDINSFVFTKNMICAGGEKGVDSCEGDSGGAFALQVPNEENPKFYVAGLVSWGPQCGTYGIYTRVKNYIDWIMKTMQENSAPSVG</sequence>
<feature type="domain" description="Peptidase S1" evidence="12">
    <location>
        <begin position="590"/>
        <end position="833"/>
    </location>
</feature>
<evidence type="ECO:0000313" key="14">
    <source>
        <dbReference type="Proteomes" id="UP000437017"/>
    </source>
</evidence>
<evidence type="ECO:0000256" key="8">
    <source>
        <dbReference type="ARBA" id="ARBA00023180"/>
    </source>
</evidence>
<dbReference type="InterPro" id="IPR033116">
    <property type="entry name" value="TRYPSIN_SER"/>
</dbReference>
<dbReference type="CDD" id="cd00041">
    <property type="entry name" value="CUB"/>
    <property type="match status" value="2"/>
</dbReference>
<evidence type="ECO:0000256" key="3">
    <source>
        <dbReference type="ARBA" id="ARBA00022729"/>
    </source>
</evidence>
<dbReference type="SUPFAM" id="SSF57196">
    <property type="entry name" value="EGF/Laminin"/>
    <property type="match status" value="1"/>
</dbReference>
<dbReference type="GO" id="GO:0006508">
    <property type="term" value="P:proteolysis"/>
    <property type="evidence" value="ECO:0007669"/>
    <property type="project" value="UniProtKB-KW"/>
</dbReference>
<dbReference type="PRINTS" id="PR00722">
    <property type="entry name" value="CHYMOTRYPSIN"/>
</dbReference>
<feature type="domain" description="CUB" evidence="11">
    <location>
        <begin position="182"/>
        <end position="309"/>
    </location>
</feature>
<dbReference type="InterPro" id="IPR035914">
    <property type="entry name" value="Sperma_CUB_dom_sf"/>
</dbReference>
<evidence type="ECO:0000259" key="12">
    <source>
        <dbReference type="PROSITE" id="PS50240"/>
    </source>
</evidence>
<evidence type="ECO:0000256" key="1">
    <source>
        <dbReference type="ARBA" id="ARBA00022659"/>
    </source>
</evidence>
<keyword evidence="14" id="KW-1185">Reference proteome</keyword>
<dbReference type="SUPFAM" id="SSF49854">
    <property type="entry name" value="Spermadhesin, CUB domain"/>
    <property type="match status" value="2"/>
</dbReference>
<dbReference type="Gene3D" id="2.60.120.290">
    <property type="entry name" value="Spermadhesin, CUB domain"/>
    <property type="match status" value="2"/>
</dbReference>
<dbReference type="InterPro" id="IPR000152">
    <property type="entry name" value="EGF-type_Asp/Asn_hydroxyl_site"/>
</dbReference>
<comment type="caution">
    <text evidence="13">The sequence shown here is derived from an EMBL/GenBank/DDBJ whole genome shotgun (WGS) entry which is preliminary data.</text>
</comment>
<dbReference type="PROSITE" id="PS50240">
    <property type="entry name" value="TRYPSIN_DOM"/>
    <property type="match status" value="1"/>
</dbReference>
<dbReference type="PROSITE" id="PS01180">
    <property type="entry name" value="CUB"/>
    <property type="match status" value="2"/>
</dbReference>
<feature type="domain" description="CUB" evidence="11">
    <location>
        <begin position="354"/>
        <end position="469"/>
    </location>
</feature>
<feature type="region of interest" description="Disordered" evidence="10">
    <location>
        <begin position="1"/>
        <end position="21"/>
    </location>
</feature>
<comment type="caution">
    <text evidence="9">Lacks conserved residue(s) required for the propagation of feature annotation.</text>
</comment>
<evidence type="ECO:0000256" key="2">
    <source>
        <dbReference type="ARBA" id="ARBA00022670"/>
    </source>
</evidence>
<organism evidence="13 14">
    <name type="scientific">Balaenoptera physalus</name>
    <name type="common">Fin whale</name>
    <name type="synonym">Balaena physalus</name>
    <dbReference type="NCBI Taxonomy" id="9770"/>
    <lineage>
        <taxon>Eukaryota</taxon>
        <taxon>Metazoa</taxon>
        <taxon>Chordata</taxon>
        <taxon>Craniata</taxon>
        <taxon>Vertebrata</taxon>
        <taxon>Euteleostomi</taxon>
        <taxon>Mammalia</taxon>
        <taxon>Eutheria</taxon>
        <taxon>Laurasiatheria</taxon>
        <taxon>Artiodactyla</taxon>
        <taxon>Whippomorpha</taxon>
        <taxon>Cetacea</taxon>
        <taxon>Mysticeti</taxon>
        <taxon>Balaenopteridae</taxon>
        <taxon>Balaenoptera</taxon>
    </lineage>
</organism>
<keyword evidence="7 9" id="KW-1015">Disulfide bond</keyword>
<proteinExistence type="predicted"/>
<evidence type="ECO:0000313" key="13">
    <source>
        <dbReference type="EMBL" id="KAB0397243.1"/>
    </source>
</evidence>
<feature type="region of interest" description="Disordered" evidence="10">
    <location>
        <begin position="148"/>
        <end position="171"/>
    </location>
</feature>
<dbReference type="Pfam" id="PF00431">
    <property type="entry name" value="CUB"/>
    <property type="match status" value="2"/>
</dbReference>
<dbReference type="InterPro" id="IPR000859">
    <property type="entry name" value="CUB_dom"/>
</dbReference>
<dbReference type="FunFam" id="2.60.120.290:FF:000006">
    <property type="entry name" value="Mannan-binding lectin serine protease 1"/>
    <property type="match status" value="1"/>
</dbReference>
<dbReference type="InterPro" id="IPR035976">
    <property type="entry name" value="Sushi/SCR/CCP_sf"/>
</dbReference>
<dbReference type="SMART" id="SM00042">
    <property type="entry name" value="CUB"/>
    <property type="match status" value="2"/>
</dbReference>
<dbReference type="Pfam" id="PF14670">
    <property type="entry name" value="FXa_inhibition"/>
    <property type="match status" value="1"/>
</dbReference>
<dbReference type="Gene3D" id="2.40.10.10">
    <property type="entry name" value="Trypsin-like serine proteases"/>
    <property type="match status" value="2"/>
</dbReference>
<keyword evidence="8" id="KW-0325">Glycoprotein</keyword>
<dbReference type="CDD" id="cd00190">
    <property type="entry name" value="Tryp_SPc"/>
    <property type="match status" value="1"/>
</dbReference>
<gene>
    <name evidence="13" type="ORF">E2I00_015135</name>
</gene>
<feature type="disulfide bond" evidence="9">
    <location>
        <begin position="354"/>
        <end position="381"/>
    </location>
</feature>
<dbReference type="EMBL" id="SGJD01002016">
    <property type="protein sequence ID" value="KAB0397243.1"/>
    <property type="molecule type" value="Genomic_DNA"/>
</dbReference>
<dbReference type="GO" id="GO:0005615">
    <property type="term" value="C:extracellular space"/>
    <property type="evidence" value="ECO:0007669"/>
    <property type="project" value="TreeGrafter"/>
</dbReference>
<evidence type="ECO:0000259" key="11">
    <source>
        <dbReference type="PROSITE" id="PS01180"/>
    </source>
</evidence>
<dbReference type="SMART" id="SM00020">
    <property type="entry name" value="Tryp_SPc"/>
    <property type="match status" value="1"/>
</dbReference>
<evidence type="ECO:0008006" key="15">
    <source>
        <dbReference type="Google" id="ProtNLM"/>
    </source>
</evidence>
<evidence type="ECO:0000256" key="4">
    <source>
        <dbReference type="ARBA" id="ARBA00022737"/>
    </source>
</evidence>
<dbReference type="GO" id="GO:0004252">
    <property type="term" value="F:serine-type endopeptidase activity"/>
    <property type="evidence" value="ECO:0007669"/>
    <property type="project" value="InterPro"/>
</dbReference>
<evidence type="ECO:0000256" key="9">
    <source>
        <dbReference type="PROSITE-ProRule" id="PRU00059"/>
    </source>
</evidence>
<feature type="non-terminal residue" evidence="13">
    <location>
        <position position="1"/>
    </location>
</feature>
<dbReference type="SUPFAM" id="SSF57535">
    <property type="entry name" value="Complement control module/SCR domain"/>
    <property type="match status" value="1"/>
</dbReference>
<dbReference type="InterPro" id="IPR009003">
    <property type="entry name" value="Peptidase_S1_PA"/>
</dbReference>
<keyword evidence="5" id="KW-0378">Hydrolase</keyword>
<dbReference type="FunFam" id="2.10.25.10:FF:000059">
    <property type="entry name" value="Mannan-binding lectin serine protease 1"/>
    <property type="match status" value="1"/>
</dbReference>
<name>A0A643CAK6_BALPH</name>
<dbReference type="Gene3D" id="2.10.25.10">
    <property type="entry name" value="Laminin"/>
    <property type="match status" value="1"/>
</dbReference>
<dbReference type="InterPro" id="IPR018097">
    <property type="entry name" value="EGF_Ca-bd_CS"/>
</dbReference>
<dbReference type="CDD" id="cd00054">
    <property type="entry name" value="EGF_CA"/>
    <property type="match status" value="1"/>
</dbReference>
<keyword evidence="1" id="KW-0768">Sushi</keyword>
<dbReference type="FunFam" id="2.60.120.290:FF:000034">
    <property type="entry name" value="complement C1s subcomponent"/>
    <property type="match status" value="1"/>
</dbReference>
<protein>
    <recommendedName>
        <fullName evidence="15">Complement C1s subcomponent</fullName>
    </recommendedName>
</protein>
<keyword evidence="2" id="KW-0645">Protease</keyword>
<dbReference type="PROSITE" id="PS00135">
    <property type="entry name" value="TRYPSIN_SER"/>
    <property type="match status" value="1"/>
</dbReference>
<keyword evidence="6" id="KW-0720">Serine protease</keyword>
<dbReference type="PANTHER" id="PTHR24255:SF18">
    <property type="entry name" value="COMPLEMENT C1S SUBCOMPONENT"/>
    <property type="match status" value="1"/>
</dbReference>
<dbReference type="GO" id="GO:0005509">
    <property type="term" value="F:calcium ion binding"/>
    <property type="evidence" value="ECO:0007669"/>
    <property type="project" value="InterPro"/>
</dbReference>
<feature type="disulfide bond" evidence="9">
    <location>
        <begin position="413"/>
        <end position="430"/>
    </location>
</feature>
<dbReference type="FunFam" id="2.40.10.10:FF:000059">
    <property type="entry name" value="Complement C1s subcomponent"/>
    <property type="match status" value="1"/>
</dbReference>
<dbReference type="PANTHER" id="PTHR24255">
    <property type="entry name" value="COMPLEMENT COMPONENT 1, S SUBCOMPONENT-RELATED"/>
    <property type="match status" value="1"/>
</dbReference>
<evidence type="ECO:0000256" key="10">
    <source>
        <dbReference type="SAM" id="MobiDB-lite"/>
    </source>
</evidence>
<reference evidence="13 14" key="1">
    <citation type="journal article" date="2019" name="PLoS ONE">
        <title>Genomic analyses reveal an absence of contemporary introgressive admixture between fin whales and blue whales, despite known hybrids.</title>
        <authorList>
            <person name="Westbury M.V."/>
            <person name="Petersen B."/>
            <person name="Lorenzen E.D."/>
        </authorList>
    </citation>
    <scope>NUCLEOTIDE SEQUENCE [LARGE SCALE GENOMIC DNA]</scope>
    <source>
        <strain evidence="13">FinWhale-01</strain>
    </source>
</reference>
<evidence type="ECO:0000256" key="7">
    <source>
        <dbReference type="ARBA" id="ARBA00023157"/>
    </source>
</evidence>
<evidence type="ECO:0000256" key="5">
    <source>
        <dbReference type="ARBA" id="ARBA00022801"/>
    </source>
</evidence>
<dbReference type="AlphaFoldDB" id="A0A643CAK6"/>
<dbReference type="InterPro" id="IPR001254">
    <property type="entry name" value="Trypsin_dom"/>
</dbReference>
<dbReference type="InterPro" id="IPR001881">
    <property type="entry name" value="EGF-like_Ca-bd_dom"/>
</dbReference>
<dbReference type="Pfam" id="PF00089">
    <property type="entry name" value="Trypsin"/>
    <property type="match status" value="1"/>
</dbReference>
<dbReference type="InterPro" id="IPR043504">
    <property type="entry name" value="Peptidase_S1_PA_chymotrypsin"/>
</dbReference>
<keyword evidence="3" id="KW-0732">Signal</keyword>
<dbReference type="SUPFAM" id="SSF50494">
    <property type="entry name" value="Trypsin-like serine proteases"/>
    <property type="match status" value="1"/>
</dbReference>
<keyword evidence="4" id="KW-0677">Repeat</keyword>